<organism evidence="2 3">
    <name type="scientific">Streptomyces aurantiogriseus</name>
    <dbReference type="NCBI Taxonomy" id="66870"/>
    <lineage>
        <taxon>Bacteria</taxon>
        <taxon>Bacillati</taxon>
        <taxon>Actinomycetota</taxon>
        <taxon>Actinomycetes</taxon>
        <taxon>Kitasatosporales</taxon>
        <taxon>Streptomycetaceae</taxon>
        <taxon>Streptomyces</taxon>
    </lineage>
</organism>
<feature type="region of interest" description="Disordered" evidence="1">
    <location>
        <begin position="1"/>
        <end position="108"/>
    </location>
</feature>
<comment type="caution">
    <text evidence="2">The sequence shown here is derived from an EMBL/GenBank/DDBJ whole genome shotgun (WGS) entry which is preliminary data.</text>
</comment>
<proteinExistence type="predicted"/>
<gene>
    <name evidence="2" type="ORF">GCM10010251_50130</name>
</gene>
<evidence type="ECO:0000313" key="3">
    <source>
        <dbReference type="Proteomes" id="UP000658320"/>
    </source>
</evidence>
<name>A0A918CJX9_9ACTN</name>
<dbReference type="AlphaFoldDB" id="A0A918CJX9"/>
<accession>A0A918CJX9</accession>
<feature type="compositionally biased region" description="Pro residues" evidence="1">
    <location>
        <begin position="1"/>
        <end position="19"/>
    </location>
</feature>
<reference evidence="2" key="1">
    <citation type="journal article" date="2014" name="Int. J. Syst. Evol. Microbiol.">
        <title>Complete genome sequence of Corynebacterium casei LMG S-19264T (=DSM 44701T), isolated from a smear-ripened cheese.</title>
        <authorList>
            <consortium name="US DOE Joint Genome Institute (JGI-PGF)"/>
            <person name="Walter F."/>
            <person name="Albersmeier A."/>
            <person name="Kalinowski J."/>
            <person name="Ruckert C."/>
        </authorList>
    </citation>
    <scope>NUCLEOTIDE SEQUENCE</scope>
    <source>
        <strain evidence="2">JCM 4346</strain>
    </source>
</reference>
<dbReference type="EMBL" id="BMSX01000012">
    <property type="protein sequence ID" value="GGR28048.1"/>
    <property type="molecule type" value="Genomic_DNA"/>
</dbReference>
<evidence type="ECO:0000256" key="1">
    <source>
        <dbReference type="SAM" id="MobiDB-lite"/>
    </source>
</evidence>
<feature type="compositionally biased region" description="Low complexity" evidence="1">
    <location>
        <begin position="26"/>
        <end position="37"/>
    </location>
</feature>
<sequence>MWPGEQPPAGGPNPRPDPYVQPGFHQPDPYAQQPAAPWNAPTVTAPAPGGGGGCASDDDKDGANENTVRLQDAGRRSGVLIVLRRQGGRRGGPGHHDPENHGHRAGVPARRVLIRYVSDKGW</sequence>
<reference evidence="2" key="2">
    <citation type="submission" date="2020-09" db="EMBL/GenBank/DDBJ databases">
        <authorList>
            <person name="Sun Q."/>
            <person name="Ohkuma M."/>
        </authorList>
    </citation>
    <scope>NUCLEOTIDE SEQUENCE</scope>
    <source>
        <strain evidence="2">JCM 4346</strain>
    </source>
</reference>
<keyword evidence="3" id="KW-1185">Reference proteome</keyword>
<dbReference type="Proteomes" id="UP000658320">
    <property type="component" value="Unassembled WGS sequence"/>
</dbReference>
<protein>
    <submittedName>
        <fullName evidence="2">Uncharacterized protein</fullName>
    </submittedName>
</protein>
<evidence type="ECO:0000313" key="2">
    <source>
        <dbReference type="EMBL" id="GGR28048.1"/>
    </source>
</evidence>